<dbReference type="Proteomes" id="UP000321561">
    <property type="component" value="Chromosome"/>
</dbReference>
<gene>
    <name evidence="2" type="ORF">JMUB5056_2013</name>
</gene>
<keyword evidence="1" id="KW-0732">Signal</keyword>
<sequence>MKKIKVILFLMLSVCILSSCGKNNYENNYENKENQGVIKAKSYEEVPEIDFSIKDKNLAKKVIENIAQNPNKIDIYNNMVLVYTSEINPDGFYTFYTSTFLDKNNKFSKPMEKKLNEFIMVESGKDYYENFYKTIVPEVKKMIKKDSENNYKDLDNSAQDFIDSLDKKVAVMKDIVKYYNEKEYQKDNYEKGKNYLSNILQVMKKQK</sequence>
<organism evidence="2 3">
    <name type="scientific">Leptotrichia hongkongensis</name>
    <dbReference type="NCBI Taxonomy" id="554406"/>
    <lineage>
        <taxon>Bacteria</taxon>
        <taxon>Fusobacteriati</taxon>
        <taxon>Fusobacteriota</taxon>
        <taxon>Fusobacteriia</taxon>
        <taxon>Fusobacteriales</taxon>
        <taxon>Leptotrichiaceae</taxon>
        <taxon>Leptotrichia</taxon>
    </lineage>
</organism>
<evidence type="ECO:0000313" key="3">
    <source>
        <dbReference type="Proteomes" id="UP000321561"/>
    </source>
</evidence>
<evidence type="ECO:0000256" key="1">
    <source>
        <dbReference type="SAM" id="SignalP"/>
    </source>
</evidence>
<reference evidence="2 3" key="1">
    <citation type="submission" date="2019-07" db="EMBL/GenBank/DDBJ databases">
        <title>Complete Genome Sequence of Leptotrichia hongkongensis Strain JMUB5056.</title>
        <authorList>
            <person name="Watanabe S."/>
            <person name="Cui L."/>
        </authorList>
    </citation>
    <scope>NUCLEOTIDE SEQUENCE [LARGE SCALE GENOMIC DNA]</scope>
    <source>
        <strain evidence="2 3">JMUB5056</strain>
    </source>
</reference>
<name>A0A510L9N1_9FUSO</name>
<accession>A0A510L9N1</accession>
<dbReference type="PROSITE" id="PS51257">
    <property type="entry name" value="PROKAR_LIPOPROTEIN"/>
    <property type="match status" value="1"/>
</dbReference>
<feature type="signal peptide" evidence="1">
    <location>
        <begin position="1"/>
        <end position="21"/>
    </location>
</feature>
<dbReference type="KEGG" id="lhg:JMUB5056_2013"/>
<evidence type="ECO:0000313" key="2">
    <source>
        <dbReference type="EMBL" id="BBM60407.1"/>
    </source>
</evidence>
<dbReference type="AlphaFoldDB" id="A0A510L9N1"/>
<dbReference type="OrthoDB" id="10017147at2"/>
<proteinExistence type="predicted"/>
<protein>
    <recommendedName>
        <fullName evidence="4">Lipoprotein</fullName>
    </recommendedName>
</protein>
<feature type="chain" id="PRO_5021792534" description="Lipoprotein" evidence="1">
    <location>
        <begin position="22"/>
        <end position="207"/>
    </location>
</feature>
<evidence type="ECO:0008006" key="4">
    <source>
        <dbReference type="Google" id="ProtNLM"/>
    </source>
</evidence>
<dbReference type="EMBL" id="AP019846">
    <property type="protein sequence ID" value="BBM60407.1"/>
    <property type="molecule type" value="Genomic_DNA"/>
</dbReference>
<dbReference type="RefSeq" id="WP_147006245.1">
    <property type="nucleotide sequence ID" value="NZ_AP019846.1"/>
</dbReference>